<dbReference type="InterPro" id="IPR000209">
    <property type="entry name" value="Peptidase_S8/S53_dom"/>
</dbReference>
<evidence type="ECO:0000313" key="8">
    <source>
        <dbReference type="EMBL" id="GLW91641.1"/>
    </source>
</evidence>
<keyword evidence="9" id="KW-1185">Reference proteome</keyword>
<dbReference type="GO" id="GO:0006508">
    <property type="term" value="P:proteolysis"/>
    <property type="evidence" value="ECO:0007669"/>
    <property type="project" value="UniProtKB-KW"/>
</dbReference>
<dbReference type="Proteomes" id="UP001165042">
    <property type="component" value="Unassembled WGS sequence"/>
</dbReference>
<proteinExistence type="inferred from homology"/>
<dbReference type="Pfam" id="PF00082">
    <property type="entry name" value="Peptidase_S8"/>
    <property type="match status" value="1"/>
</dbReference>
<keyword evidence="4 5" id="KW-0720">Serine protease</keyword>
<feature type="domain" description="Peptidase S8/S53" evidence="7">
    <location>
        <begin position="2"/>
        <end position="223"/>
    </location>
</feature>
<accession>A0A9W6VA30</accession>
<dbReference type="InterPro" id="IPR015500">
    <property type="entry name" value="Peptidase_S8_subtilisin-rel"/>
</dbReference>
<keyword evidence="6" id="KW-1133">Transmembrane helix</keyword>
<gene>
    <name evidence="8" type="ORF">Aglo03_24570</name>
</gene>
<dbReference type="RefSeq" id="WP_285610460.1">
    <property type="nucleotide sequence ID" value="NZ_BSSD01000003.1"/>
</dbReference>
<dbReference type="PANTHER" id="PTHR43806:SF11">
    <property type="entry name" value="CEREVISIN-RELATED"/>
    <property type="match status" value="1"/>
</dbReference>
<evidence type="ECO:0000256" key="2">
    <source>
        <dbReference type="ARBA" id="ARBA00022670"/>
    </source>
</evidence>
<evidence type="ECO:0000256" key="4">
    <source>
        <dbReference type="ARBA" id="ARBA00022825"/>
    </source>
</evidence>
<reference evidence="8" key="1">
    <citation type="submission" date="2023-02" db="EMBL/GenBank/DDBJ databases">
        <title>Actinokineospora globicatena NBRC 15670.</title>
        <authorList>
            <person name="Ichikawa N."/>
            <person name="Sato H."/>
            <person name="Tonouchi N."/>
        </authorList>
    </citation>
    <scope>NUCLEOTIDE SEQUENCE</scope>
    <source>
        <strain evidence="8">NBRC 15670</strain>
    </source>
</reference>
<feature type="active site" description="Charge relay system" evidence="5">
    <location>
        <position position="175"/>
    </location>
</feature>
<dbReference type="PANTHER" id="PTHR43806">
    <property type="entry name" value="PEPTIDASE S8"/>
    <property type="match status" value="1"/>
</dbReference>
<keyword evidence="6" id="KW-0472">Membrane</keyword>
<dbReference type="Gene3D" id="3.40.50.200">
    <property type="entry name" value="Peptidase S8/S53 domain"/>
    <property type="match status" value="1"/>
</dbReference>
<dbReference type="InterPro" id="IPR036852">
    <property type="entry name" value="Peptidase_S8/S53_dom_sf"/>
</dbReference>
<dbReference type="PROSITE" id="PS51892">
    <property type="entry name" value="SUBTILASE"/>
    <property type="match status" value="1"/>
</dbReference>
<dbReference type="PRINTS" id="PR00723">
    <property type="entry name" value="SUBTILISIN"/>
</dbReference>
<keyword evidence="3 5" id="KW-0378">Hydrolase</keyword>
<evidence type="ECO:0000256" key="6">
    <source>
        <dbReference type="SAM" id="Phobius"/>
    </source>
</evidence>
<sequence>MVAVIDTGVNAAELAGAALPGRSFPDLGTDVHDENGHGTRMARVVLAAAPGAKVLPVKVAGGADVLADAITWATANGAQVINVSQGAKRRSDRLVAAVRAAIERGVIVVAAAGNVAQDTRVPAPADLDGVLAISAVDADGRFRPDISVSGPEVDLAAPGVGIAVSPEDKPASGTSYAAAITSGVVALVRARYPDLTGEEVVRKLTGTARDAGPPGPDPEYGAGIVDPVAATAEEPSTVASWVLSLGVLAVGAAAASGGLVWWRRRRSQRS</sequence>
<dbReference type="GO" id="GO:0004252">
    <property type="term" value="F:serine-type endopeptidase activity"/>
    <property type="evidence" value="ECO:0007669"/>
    <property type="project" value="UniProtKB-UniRule"/>
</dbReference>
<name>A0A9W6VA30_9PSEU</name>
<evidence type="ECO:0000259" key="7">
    <source>
        <dbReference type="Pfam" id="PF00082"/>
    </source>
</evidence>
<dbReference type="SUPFAM" id="SSF52743">
    <property type="entry name" value="Subtilisin-like"/>
    <property type="match status" value="1"/>
</dbReference>
<comment type="similarity">
    <text evidence="1 5">Belongs to the peptidase S8 family.</text>
</comment>
<keyword evidence="2 5" id="KW-0645">Protease</keyword>
<protein>
    <recommendedName>
        <fullName evidence="7">Peptidase S8/S53 domain-containing protein</fullName>
    </recommendedName>
</protein>
<dbReference type="AlphaFoldDB" id="A0A9W6VA30"/>
<keyword evidence="6" id="KW-0812">Transmembrane</keyword>
<evidence type="ECO:0000256" key="1">
    <source>
        <dbReference type="ARBA" id="ARBA00011073"/>
    </source>
</evidence>
<dbReference type="InterPro" id="IPR050131">
    <property type="entry name" value="Peptidase_S8_subtilisin-like"/>
</dbReference>
<feature type="transmembrane region" description="Helical" evidence="6">
    <location>
        <begin position="241"/>
        <end position="262"/>
    </location>
</feature>
<evidence type="ECO:0000256" key="3">
    <source>
        <dbReference type="ARBA" id="ARBA00022801"/>
    </source>
</evidence>
<comment type="caution">
    <text evidence="8">The sequence shown here is derived from an EMBL/GenBank/DDBJ whole genome shotgun (WGS) entry which is preliminary data.</text>
</comment>
<feature type="active site" description="Charge relay system" evidence="5">
    <location>
        <position position="37"/>
    </location>
</feature>
<dbReference type="EMBL" id="BSSD01000003">
    <property type="protein sequence ID" value="GLW91641.1"/>
    <property type="molecule type" value="Genomic_DNA"/>
</dbReference>
<evidence type="ECO:0000313" key="9">
    <source>
        <dbReference type="Proteomes" id="UP001165042"/>
    </source>
</evidence>
<feature type="active site" description="Charge relay system" evidence="5">
    <location>
        <position position="6"/>
    </location>
</feature>
<evidence type="ECO:0000256" key="5">
    <source>
        <dbReference type="PROSITE-ProRule" id="PRU01240"/>
    </source>
</evidence>
<organism evidence="8 9">
    <name type="scientific">Actinokineospora globicatena</name>
    <dbReference type="NCBI Taxonomy" id="103729"/>
    <lineage>
        <taxon>Bacteria</taxon>
        <taxon>Bacillati</taxon>
        <taxon>Actinomycetota</taxon>
        <taxon>Actinomycetes</taxon>
        <taxon>Pseudonocardiales</taxon>
        <taxon>Pseudonocardiaceae</taxon>
        <taxon>Actinokineospora</taxon>
    </lineage>
</organism>